<accession>A0ABU9G346</accession>
<gene>
    <name evidence="1" type="ORF">V6242_07095</name>
</gene>
<dbReference type="RefSeq" id="WP_341566786.1">
    <property type="nucleotide sequence ID" value="NZ_JBAKAR010000004.1"/>
</dbReference>
<keyword evidence="2" id="KW-1185">Reference proteome</keyword>
<organism evidence="1 2">
    <name type="scientific">Marinomonas arenicola</name>
    <dbReference type="NCBI Taxonomy" id="569601"/>
    <lineage>
        <taxon>Bacteria</taxon>
        <taxon>Pseudomonadati</taxon>
        <taxon>Pseudomonadota</taxon>
        <taxon>Gammaproteobacteria</taxon>
        <taxon>Oceanospirillales</taxon>
        <taxon>Oceanospirillaceae</taxon>
        <taxon>Marinomonas</taxon>
    </lineage>
</organism>
<evidence type="ECO:0000313" key="2">
    <source>
        <dbReference type="Proteomes" id="UP001379949"/>
    </source>
</evidence>
<evidence type="ECO:0000313" key="1">
    <source>
        <dbReference type="EMBL" id="MEL0612907.1"/>
    </source>
</evidence>
<comment type="caution">
    <text evidence="1">The sequence shown here is derived from an EMBL/GenBank/DDBJ whole genome shotgun (WGS) entry which is preliminary data.</text>
</comment>
<dbReference type="Proteomes" id="UP001379949">
    <property type="component" value="Unassembled WGS sequence"/>
</dbReference>
<evidence type="ECO:0008006" key="3">
    <source>
        <dbReference type="Google" id="ProtNLM"/>
    </source>
</evidence>
<sequence length="1412" mass="162906">MMAINWNNIRPLENSQNEGFEELVCQLARNENIKNKKKFVRKGKPDAGVECYWILENGDEWAWQAKYFTVSLEDNQWAQLDKSVKTVLDKHPNLTNYYIAIPNDPPDARLPNQKSMLDKWNDRVKKWKKWASDKGLSVTFEAWWSSDLINRLSKPDNQGLTYFWFNQEEFTDSWFASNTEQSIADLGKRYTPNFYENLNVNLDISKTFAGLARGDKLKSDVEVVIDELLQLGQKSVPIESLLKSEKNKLSQALDDLAQLFLSADFEGIEHIPQEGFQLLIQDIKSTLAGIGDYYYSEEEKLRKKNPDHNSRYHKFGNQINDVYKSEQAAYKALEVIGSDELALANNPFLVLKGDAGIGKSHLLADVITSRNKEGSQSLFLLGQHFVTEEDPWTQIKKKLDITCSSHLFFGALNTKAEASKQRIILFIDAINEGKGRYFWPDNIFGFAQNIKKYPWLGLVVSVRSSYSSLLLPEELTSKNEFITATHYGFTDVEYEATKIFFDNFGLEQPSIPLLHPEFQNPLFLLLFCEGLSKAGYSRIPEIKGLTDIIGFFINSVNQRLSKPNQFDYSTSINIVEKAIGAIMSKKFITLDNVISYEETLIELNTLSQKYGIKSGLLDSLVSEGVFSKNMFWISESEGYQEGIYLAYERFEDHMMAKFLLEQHPNVKDEFAEGGVYYKLFSDYSTCYQNKGLLEALSIQIPELTGSELYTFVPHVKAEYPVIESFVQSLLWRNVKSADENMIDYINSEVMAYDHSQDLFLDTIISLSSNPEHFFNSKFLHKNLYQKTMAERDGWWTIYLKGVDGGNSSIKRLVDWAWNDCDKSHITPESLKLSAIAIAWLFTSTDRKLRDEATKALVCLLKDNIDVLIEVVTEFKDVNDPYVYERLFAAAYGCALLSSDEASLKSLATFVNNTIFDTNSKEIYPHILLRDYARGVVEYAQYACGDLGIDIDKCRPPYKSEFPTNYPTNEELDTKYEVDFDMDKRYRYSQSNILSSMTTEYGRGVCGYGDFGRYTFQSALSSWDVNPDELSNVAVEWIFEKYGYDAELHGEFDSSIGSGRGRTSSSERIGKKYQWIALHEVLARVADNCVMKSDQGWQNNETEPYQGTWQPNVRDIDPSMLLRYSEWEEEQETTDAKWWLAEQHEHWTISDKKWIHEHNDLPKPEALISVVDKDNEEWLVLEGYPEWAEPKALGKKQWDHPHKRMWYHIRSYIVSEDECQCLYDWAIKQDFKGRWMPEASDRYQVFDREYYWSKAHEYFNNYYYGGLEQHEIKLEDPSSRKIEVTLTAKNYSWEKGKDGSIEGSLNILKPSTFIHDGMNLKPTRKVSEFVDNNNELCCFSPSISNEDKAYLLINKKMFLEYLKSNNLKIVWTILGEKQIIGGPRNGKTLGRLEISGAYKLTEQGFEGVINTKN</sequence>
<name>A0ABU9G346_9GAMM</name>
<dbReference type="EMBL" id="JBAKAR010000004">
    <property type="protein sequence ID" value="MEL0612907.1"/>
    <property type="molecule type" value="Genomic_DNA"/>
</dbReference>
<reference evidence="1 2" key="1">
    <citation type="submission" date="2024-02" db="EMBL/GenBank/DDBJ databases">
        <title>Bacteria isolated from the canopy kelp, Nereocystis luetkeana.</title>
        <authorList>
            <person name="Pfister C.A."/>
            <person name="Younker I.T."/>
            <person name="Light S.H."/>
        </authorList>
    </citation>
    <scope>NUCLEOTIDE SEQUENCE [LARGE SCALE GENOMIC DNA]</scope>
    <source>
        <strain evidence="1 2">TI.4.07</strain>
    </source>
</reference>
<protein>
    <recommendedName>
        <fullName evidence="3">ATP-binding protein</fullName>
    </recommendedName>
</protein>
<proteinExistence type="predicted"/>